<accession>B8GUH9</accession>
<gene>
    <name evidence="1" type="ordered locus">Tgr7_2219</name>
</gene>
<dbReference type="HOGENOM" id="CLU_2285261_0_0_6"/>
<sequence>MESEALDKSNFSVDTQYAITLKDESGKLRPANIYVYRLYDDFMIARRTSGNQTGMLFKIAYENITKVVKTIPVQDKKRFMLPEAVLNQKVWATRDTMMAYSSAPGLGK</sequence>
<evidence type="ECO:0000313" key="1">
    <source>
        <dbReference type="EMBL" id="ACL73299.1"/>
    </source>
</evidence>
<keyword evidence="2" id="KW-1185">Reference proteome</keyword>
<evidence type="ECO:0000313" key="2">
    <source>
        <dbReference type="Proteomes" id="UP000002383"/>
    </source>
</evidence>
<reference evidence="1 2" key="1">
    <citation type="journal article" date="2011" name="Stand. Genomic Sci.">
        <title>Complete genome sequence of 'Thioalkalivibrio sulfidophilus' HL-EbGr7.</title>
        <authorList>
            <person name="Muyzer G."/>
            <person name="Sorokin D.Y."/>
            <person name="Mavromatis K."/>
            <person name="Lapidus A."/>
            <person name="Clum A."/>
            <person name="Ivanova N."/>
            <person name="Pati A."/>
            <person name="d'Haeseleer P."/>
            <person name="Woyke T."/>
            <person name="Kyrpides N.C."/>
        </authorList>
    </citation>
    <scope>NUCLEOTIDE SEQUENCE [LARGE SCALE GENOMIC DNA]</scope>
    <source>
        <strain evidence="1 2">HL-EbGR7</strain>
    </source>
</reference>
<protein>
    <submittedName>
        <fullName evidence="1">Uncharacterized protein</fullName>
    </submittedName>
</protein>
<dbReference type="AlphaFoldDB" id="B8GUH9"/>
<dbReference type="EMBL" id="CP001339">
    <property type="protein sequence ID" value="ACL73299.1"/>
    <property type="molecule type" value="Genomic_DNA"/>
</dbReference>
<dbReference type="KEGG" id="tgr:Tgr7_2219"/>
<dbReference type="STRING" id="396588.Tgr7_2219"/>
<organism evidence="1 2">
    <name type="scientific">Thioalkalivibrio sulfidiphilus (strain HL-EbGR7)</name>
    <dbReference type="NCBI Taxonomy" id="396588"/>
    <lineage>
        <taxon>Bacteria</taxon>
        <taxon>Pseudomonadati</taxon>
        <taxon>Pseudomonadota</taxon>
        <taxon>Gammaproteobacteria</taxon>
        <taxon>Chromatiales</taxon>
        <taxon>Ectothiorhodospiraceae</taxon>
        <taxon>Thioalkalivibrio</taxon>
    </lineage>
</organism>
<dbReference type="Proteomes" id="UP000002383">
    <property type="component" value="Chromosome"/>
</dbReference>
<name>B8GUH9_THISH</name>
<dbReference type="eggNOG" id="ENOG502ZDWQ">
    <property type="taxonomic scope" value="Bacteria"/>
</dbReference>
<proteinExistence type="predicted"/>